<dbReference type="InterPro" id="IPR007696">
    <property type="entry name" value="DNA_mismatch_repair_MutS_core"/>
</dbReference>
<dbReference type="Pfam" id="PF05190">
    <property type="entry name" value="MutS_IV"/>
    <property type="match status" value="1"/>
</dbReference>
<dbReference type="Pfam" id="PF01624">
    <property type="entry name" value="MutS_I"/>
    <property type="match status" value="1"/>
</dbReference>
<evidence type="ECO:0000256" key="2">
    <source>
        <dbReference type="ARBA" id="ARBA00021982"/>
    </source>
</evidence>
<keyword evidence="5 9" id="KW-0067">ATP-binding</keyword>
<keyword evidence="6 9" id="KW-0238">DNA-binding</keyword>
<dbReference type="PANTHER" id="PTHR11361">
    <property type="entry name" value="DNA MISMATCH REPAIR PROTEIN MUTS FAMILY MEMBER"/>
    <property type="match status" value="1"/>
</dbReference>
<dbReference type="SUPFAM" id="SSF48334">
    <property type="entry name" value="DNA repair protein MutS, domain III"/>
    <property type="match status" value="1"/>
</dbReference>
<accession>A0A4Y7RDR1</accession>
<dbReference type="InterPro" id="IPR036678">
    <property type="entry name" value="MutS_con_dom_sf"/>
</dbReference>
<name>A0A4Y7RDR1_9FIRM</name>
<dbReference type="HAMAP" id="MF_00096">
    <property type="entry name" value="MutS"/>
    <property type="match status" value="1"/>
</dbReference>
<evidence type="ECO:0000256" key="5">
    <source>
        <dbReference type="ARBA" id="ARBA00022840"/>
    </source>
</evidence>
<dbReference type="InterPro" id="IPR027417">
    <property type="entry name" value="P-loop_NTPase"/>
</dbReference>
<dbReference type="InterPro" id="IPR017261">
    <property type="entry name" value="DNA_mismatch_repair_MutS/MSH"/>
</dbReference>
<dbReference type="Pfam" id="PF00488">
    <property type="entry name" value="MutS_V"/>
    <property type="match status" value="1"/>
</dbReference>
<evidence type="ECO:0000313" key="12">
    <source>
        <dbReference type="EMBL" id="TEB06842.1"/>
    </source>
</evidence>
<feature type="domain" description="DNA mismatch repair proteins mutS family" evidence="11">
    <location>
        <begin position="693"/>
        <end position="709"/>
    </location>
</feature>
<dbReference type="Gene3D" id="3.40.50.300">
    <property type="entry name" value="P-loop containing nucleotide triphosphate hydrolases"/>
    <property type="match status" value="1"/>
</dbReference>
<organism evidence="12 13">
    <name type="scientific">Pelotomaculum schinkii</name>
    <dbReference type="NCBI Taxonomy" id="78350"/>
    <lineage>
        <taxon>Bacteria</taxon>
        <taxon>Bacillati</taxon>
        <taxon>Bacillota</taxon>
        <taxon>Clostridia</taxon>
        <taxon>Eubacteriales</taxon>
        <taxon>Desulfotomaculaceae</taxon>
        <taxon>Pelotomaculum</taxon>
    </lineage>
</organism>
<keyword evidence="3 9" id="KW-0547">Nucleotide-binding</keyword>
<dbReference type="PANTHER" id="PTHR11361:SF34">
    <property type="entry name" value="DNA MISMATCH REPAIR PROTEIN MSH1, MITOCHONDRIAL"/>
    <property type="match status" value="1"/>
</dbReference>
<dbReference type="Pfam" id="PF05192">
    <property type="entry name" value="MutS_III"/>
    <property type="match status" value="1"/>
</dbReference>
<dbReference type="Pfam" id="PF05188">
    <property type="entry name" value="MutS_II"/>
    <property type="match status" value="1"/>
</dbReference>
<dbReference type="EMBL" id="QFGA01000001">
    <property type="protein sequence ID" value="TEB06842.1"/>
    <property type="molecule type" value="Genomic_DNA"/>
</dbReference>
<dbReference type="NCBIfam" id="NF003810">
    <property type="entry name" value="PRK05399.1"/>
    <property type="match status" value="1"/>
</dbReference>
<dbReference type="GO" id="GO:0003684">
    <property type="term" value="F:damaged DNA binding"/>
    <property type="evidence" value="ECO:0007669"/>
    <property type="project" value="UniProtKB-UniRule"/>
</dbReference>
<dbReference type="Gene3D" id="1.10.1420.10">
    <property type="match status" value="2"/>
</dbReference>
<evidence type="ECO:0000256" key="3">
    <source>
        <dbReference type="ARBA" id="ARBA00022741"/>
    </source>
</evidence>
<dbReference type="SUPFAM" id="SSF53150">
    <property type="entry name" value="DNA repair protein MutS, domain II"/>
    <property type="match status" value="1"/>
</dbReference>
<dbReference type="FunFam" id="3.40.1170.10:FF:000001">
    <property type="entry name" value="DNA mismatch repair protein MutS"/>
    <property type="match status" value="1"/>
</dbReference>
<dbReference type="InterPro" id="IPR007861">
    <property type="entry name" value="DNA_mismatch_repair_MutS_clamp"/>
</dbReference>
<evidence type="ECO:0000256" key="10">
    <source>
        <dbReference type="RuleBase" id="RU003756"/>
    </source>
</evidence>
<evidence type="ECO:0000256" key="4">
    <source>
        <dbReference type="ARBA" id="ARBA00022763"/>
    </source>
</evidence>
<dbReference type="GO" id="GO:0030983">
    <property type="term" value="F:mismatched DNA binding"/>
    <property type="evidence" value="ECO:0007669"/>
    <property type="project" value="InterPro"/>
</dbReference>
<proteinExistence type="inferred from homology"/>
<dbReference type="CDD" id="cd03284">
    <property type="entry name" value="ABC_MutS1"/>
    <property type="match status" value="1"/>
</dbReference>
<comment type="caution">
    <text evidence="12">The sequence shown here is derived from an EMBL/GenBank/DDBJ whole genome shotgun (WGS) entry which is preliminary data.</text>
</comment>
<dbReference type="SMART" id="SM00534">
    <property type="entry name" value="MUTSac"/>
    <property type="match status" value="1"/>
</dbReference>
<dbReference type="AlphaFoldDB" id="A0A4Y7RDR1"/>
<dbReference type="PROSITE" id="PS00486">
    <property type="entry name" value="DNA_MISMATCH_REPAIR_2"/>
    <property type="match status" value="1"/>
</dbReference>
<dbReference type="InterPro" id="IPR007860">
    <property type="entry name" value="DNA_mmatch_repair_MutS_con_dom"/>
</dbReference>
<dbReference type="SMART" id="SM00533">
    <property type="entry name" value="MUTSd"/>
    <property type="match status" value="1"/>
</dbReference>
<evidence type="ECO:0000256" key="8">
    <source>
        <dbReference type="ARBA" id="ARBA00024647"/>
    </source>
</evidence>
<dbReference type="GO" id="GO:0005829">
    <property type="term" value="C:cytosol"/>
    <property type="evidence" value="ECO:0007669"/>
    <property type="project" value="TreeGrafter"/>
</dbReference>
<dbReference type="Proteomes" id="UP000298324">
    <property type="component" value="Unassembled WGS sequence"/>
</dbReference>
<dbReference type="InterPro" id="IPR000432">
    <property type="entry name" value="DNA_mismatch_repair_MutS_C"/>
</dbReference>
<dbReference type="InterPro" id="IPR005748">
    <property type="entry name" value="DNA_mismatch_repair_MutS"/>
</dbReference>
<dbReference type="NCBIfam" id="TIGR01070">
    <property type="entry name" value="mutS1"/>
    <property type="match status" value="1"/>
</dbReference>
<gene>
    <name evidence="12" type="primary">mutS_2</name>
    <name evidence="9" type="synonym">mutS</name>
    <name evidence="12" type="ORF">Psch_00375</name>
</gene>
<evidence type="ECO:0000256" key="1">
    <source>
        <dbReference type="ARBA" id="ARBA00006271"/>
    </source>
</evidence>
<dbReference type="FunFam" id="1.10.1420.10:FF:000007">
    <property type="entry name" value="DNA mismatch repair protein MutS"/>
    <property type="match status" value="1"/>
</dbReference>
<dbReference type="PIRSF" id="PIRSF037677">
    <property type="entry name" value="DNA_mis_repair_Msh6"/>
    <property type="match status" value="1"/>
</dbReference>
<keyword evidence="7 9" id="KW-0234">DNA repair</keyword>
<keyword evidence="4 9" id="KW-0227">DNA damage</keyword>
<evidence type="ECO:0000256" key="7">
    <source>
        <dbReference type="ARBA" id="ARBA00023204"/>
    </source>
</evidence>
<sequence length="863" mass="96750">MNFTPMIKQYLEIKQQYPDTILFFRLGDFYEMFFDDARLASRELEIALTGRDGGGSERVPMCGFPYHAADGYISRLLAKRYRVAICEQVEDPAHAKGIVRREVTRVITPGTVMEGHLLEEKQNNYLVSIANDGINYSFAMTDISTGVFMVSAFTGNKGRVRLTEELARLLPAEVLLPLSQAERLSEDLALAGSVTISAYLDEAYDRVQALRELENQFGRDCPGDIKDPGFELTIPAAGALLKYLRDTQKRDLSHIRQINYYHPGRFMLLDASTRRNLELTRSLSDGSRRNTLLAVIDYTVTAMGGRLIRNWLEQPLLEKDEILLRLDAVDELLQQMMIRNDLKELLKGIYDLERLAGRISFGTINARDMVSLKKSLGCLPDLQGLLTKCKAPLLQETGHSIDLMEDLRELLDGAITDNPPLSLRDGGIIKTGFHAEVDRLRLVRQEGKSMLAGLEEQERARTGIKSLKIGFNKVFGYYIEVTRSNLEQVPQDYQRKQTLANAERFITPELKEYEDLVLGAEDRLIQLEYQIFCEVRDQFTGAIQRLQATAAAVARADALYSLAEAAAVGRYVRPGIDGDGKLIIKDGRHPVLEQVLREKFVPNDTIMDNQKSRLVMITGPNMAGKSTYMRQVALIIMMAQSGSFVPAASAQIPLVDRIFTRIGAADDLATGQSTFMMEMNECRAIVQGATKRSLIIMDEVGRGTSTYDGISIARALVEYIHTRIGAKTLFSTHYHELTDLDQIDGIINCNVAVKEDGENIVFLRKVVAGKSDRSYGIHVARLAGLPDEIVKRATDVLRGLETGEGAVETAACRESHRENEAVTLNEREQALLQKLRRLDVLSMTPLEALNQLYHLQQELKTDF</sequence>
<comment type="function">
    <text evidence="8 9">This protein is involved in the repair of mismatches in DNA. It is possible that it carries out the mismatch recognition step. This protein has a weak ATPase activity.</text>
</comment>
<keyword evidence="13" id="KW-1185">Reference proteome</keyword>
<evidence type="ECO:0000256" key="6">
    <source>
        <dbReference type="ARBA" id="ARBA00023125"/>
    </source>
</evidence>
<dbReference type="GO" id="GO:0006298">
    <property type="term" value="P:mismatch repair"/>
    <property type="evidence" value="ECO:0007669"/>
    <property type="project" value="UniProtKB-UniRule"/>
</dbReference>
<dbReference type="InterPro" id="IPR016151">
    <property type="entry name" value="DNA_mismatch_repair_MutS_N"/>
</dbReference>
<dbReference type="FunFam" id="3.40.50.300:FF:000870">
    <property type="entry name" value="MutS protein homolog 4"/>
    <property type="match status" value="1"/>
</dbReference>
<evidence type="ECO:0000313" key="13">
    <source>
        <dbReference type="Proteomes" id="UP000298324"/>
    </source>
</evidence>
<feature type="binding site" evidence="9">
    <location>
        <begin position="619"/>
        <end position="626"/>
    </location>
    <ligand>
        <name>ATP</name>
        <dbReference type="ChEBI" id="CHEBI:30616"/>
    </ligand>
</feature>
<evidence type="ECO:0000256" key="9">
    <source>
        <dbReference type="HAMAP-Rule" id="MF_00096"/>
    </source>
</evidence>
<dbReference type="Gene3D" id="3.40.1170.10">
    <property type="entry name" value="DNA repair protein MutS, domain I"/>
    <property type="match status" value="1"/>
</dbReference>
<dbReference type="InterPro" id="IPR036187">
    <property type="entry name" value="DNA_mismatch_repair_MutS_sf"/>
</dbReference>
<dbReference type="SUPFAM" id="SSF55271">
    <property type="entry name" value="DNA repair protein MutS, domain I"/>
    <property type="match status" value="1"/>
</dbReference>
<dbReference type="InterPro" id="IPR007695">
    <property type="entry name" value="DNA_mismatch_repair_MutS-lik_N"/>
</dbReference>
<comment type="similarity">
    <text evidence="1 9 10">Belongs to the DNA mismatch repair MutS family.</text>
</comment>
<protein>
    <recommendedName>
        <fullName evidence="2 9">DNA mismatch repair protein MutS</fullName>
    </recommendedName>
</protein>
<dbReference type="GO" id="GO:0140664">
    <property type="term" value="F:ATP-dependent DNA damage sensor activity"/>
    <property type="evidence" value="ECO:0007669"/>
    <property type="project" value="InterPro"/>
</dbReference>
<dbReference type="Gene3D" id="3.30.420.110">
    <property type="entry name" value="MutS, connector domain"/>
    <property type="match status" value="1"/>
</dbReference>
<evidence type="ECO:0000259" key="11">
    <source>
        <dbReference type="PROSITE" id="PS00486"/>
    </source>
</evidence>
<dbReference type="SUPFAM" id="SSF52540">
    <property type="entry name" value="P-loop containing nucleoside triphosphate hydrolases"/>
    <property type="match status" value="1"/>
</dbReference>
<dbReference type="InterPro" id="IPR045076">
    <property type="entry name" value="MutS"/>
</dbReference>
<reference evidence="12 13" key="1">
    <citation type="journal article" date="2018" name="Environ. Microbiol.">
        <title>Novel energy conservation strategies and behaviour of Pelotomaculum schinkii driving syntrophic propionate catabolism.</title>
        <authorList>
            <person name="Hidalgo-Ahumada C.A.P."/>
            <person name="Nobu M.K."/>
            <person name="Narihiro T."/>
            <person name="Tamaki H."/>
            <person name="Liu W.T."/>
            <person name="Kamagata Y."/>
            <person name="Stams A.J.M."/>
            <person name="Imachi H."/>
            <person name="Sousa D.Z."/>
        </authorList>
    </citation>
    <scope>NUCLEOTIDE SEQUENCE [LARGE SCALE GENOMIC DNA]</scope>
    <source>
        <strain evidence="12 13">HH</strain>
    </source>
</reference>
<dbReference type="GO" id="GO:0005524">
    <property type="term" value="F:ATP binding"/>
    <property type="evidence" value="ECO:0007669"/>
    <property type="project" value="UniProtKB-UniRule"/>
</dbReference>